<feature type="domain" description="ATPase" evidence="1">
    <location>
        <begin position="15"/>
        <end position="214"/>
    </location>
</feature>
<dbReference type="InterPro" id="IPR048907">
    <property type="entry name" value="WHD_MCM_arc"/>
</dbReference>
<dbReference type="GO" id="GO:0005524">
    <property type="term" value="F:ATP binding"/>
    <property type="evidence" value="ECO:0007669"/>
    <property type="project" value="InterPro"/>
</dbReference>
<reference evidence="4 5" key="1">
    <citation type="submission" date="2017-04" db="EMBL/GenBank/DDBJ databases">
        <title>Novel microbial lineages endemic to geothermal iron-oxide mats fill important gaps in the evolutionary history of Archaea.</title>
        <authorList>
            <person name="Jay Z.J."/>
            <person name="Beam J.P."/>
            <person name="Dlakic M."/>
            <person name="Rusch D.B."/>
            <person name="Kozubal M.A."/>
            <person name="Inskeep W.P."/>
        </authorList>
    </citation>
    <scope>NUCLEOTIDE SEQUENCE [LARGE SCALE GENOMIC DNA]</scope>
    <source>
        <strain evidence="4">ECH_B_2</strain>
    </source>
</reference>
<feature type="domain" description="MCM C-terminal" evidence="2">
    <location>
        <begin position="278"/>
        <end position="333"/>
    </location>
</feature>
<dbReference type="PANTHER" id="PTHR34301:SF8">
    <property type="entry name" value="ATPASE DOMAIN-CONTAINING PROTEIN"/>
    <property type="match status" value="1"/>
</dbReference>
<sequence length="349" mass="39601">MNYFSPEPKKRKEDFFDMEYEWSALDRALKKGKMVVVTGLRRYGKTSLIMTYMNESRKKYVYLNCRLLPSVVSLNSFRALLEEELTKNSWGIRLLRSLKSAEVQLGGFGLKVGRKGEESILRTLKALEGSVLVIDEAQTLRMSAYRFDSLLAYIFDTTDVKLIISGSEVGLLYRFLRLEDPEAPLYGRTYSEVRLNPLSRDKAKEFLILGLEQENMVVDERVIEDALENLDGVIGWLTYFGYSLATGGLSHEKIYEKASILAVDELKKALKLYGAGEPRYSEALKITATLGSATWTELKTGIEARLGKITDSTLSNLLRNLKDSGFIRKDEGKYTLTDPILRRGILTHL</sequence>
<dbReference type="Gene3D" id="1.10.8.60">
    <property type="match status" value="1"/>
</dbReference>
<gene>
    <name evidence="4" type="ORF">B9Q06_09525</name>
    <name evidence="3" type="ORF">B9Q06_12095</name>
</gene>
<evidence type="ECO:0000313" key="4">
    <source>
        <dbReference type="EMBL" id="PSN94373.1"/>
    </source>
</evidence>
<dbReference type="EMBL" id="NEXH01000050">
    <property type="protein sequence ID" value="PSN93398.1"/>
    <property type="molecule type" value="Genomic_DNA"/>
</dbReference>
<dbReference type="Proteomes" id="UP000241284">
    <property type="component" value="Unassembled WGS sequence"/>
</dbReference>
<proteinExistence type="predicted"/>
<comment type="caution">
    <text evidence="4">The sequence shown here is derived from an EMBL/GenBank/DDBJ whole genome shotgun (WGS) entry which is preliminary data.</text>
</comment>
<name>A0A2R6B700_9ARCH</name>
<evidence type="ECO:0000259" key="1">
    <source>
        <dbReference type="Pfam" id="PF01637"/>
    </source>
</evidence>
<protein>
    <submittedName>
        <fullName evidence="4">Uncharacterized protein</fullName>
    </submittedName>
</protein>
<dbReference type="SUPFAM" id="SSF46785">
    <property type="entry name" value="Winged helix' DNA-binding domain"/>
    <property type="match status" value="1"/>
</dbReference>
<dbReference type="Pfam" id="PF01637">
    <property type="entry name" value="ATPase_2"/>
    <property type="match status" value="1"/>
</dbReference>
<dbReference type="AlphaFoldDB" id="A0A2R6B700"/>
<dbReference type="InterPro" id="IPR011579">
    <property type="entry name" value="ATPase_dom"/>
</dbReference>
<dbReference type="Gene3D" id="3.40.50.300">
    <property type="entry name" value="P-loop containing nucleotide triphosphate hydrolases"/>
    <property type="match status" value="1"/>
</dbReference>
<organism evidence="4 5">
    <name type="scientific">Candidatus Marsarchaeota G2 archaeon ECH_B_2</name>
    <dbReference type="NCBI Taxonomy" id="1978160"/>
    <lineage>
        <taxon>Archaea</taxon>
        <taxon>Candidatus Marsarchaeota</taxon>
        <taxon>Candidatus Marsarchaeota group 2</taxon>
    </lineage>
</organism>
<dbReference type="EMBL" id="NEXH01000026">
    <property type="protein sequence ID" value="PSN94373.1"/>
    <property type="molecule type" value="Genomic_DNA"/>
</dbReference>
<dbReference type="InterPro" id="IPR036388">
    <property type="entry name" value="WH-like_DNA-bd_sf"/>
</dbReference>
<dbReference type="PANTHER" id="PTHR34301">
    <property type="entry name" value="DNA-BINDING PROTEIN-RELATED"/>
    <property type="match status" value="1"/>
</dbReference>
<evidence type="ECO:0000259" key="2">
    <source>
        <dbReference type="Pfam" id="PF21100"/>
    </source>
</evidence>
<dbReference type="InterPro" id="IPR036390">
    <property type="entry name" value="WH_DNA-bd_sf"/>
</dbReference>
<dbReference type="Gene3D" id="1.10.10.10">
    <property type="entry name" value="Winged helix-like DNA-binding domain superfamily/Winged helix DNA-binding domain"/>
    <property type="match status" value="1"/>
</dbReference>
<dbReference type="InterPro" id="IPR027417">
    <property type="entry name" value="P-loop_NTPase"/>
</dbReference>
<evidence type="ECO:0000313" key="5">
    <source>
        <dbReference type="Proteomes" id="UP000241284"/>
    </source>
</evidence>
<accession>A0A2R6B700</accession>
<evidence type="ECO:0000313" key="3">
    <source>
        <dbReference type="EMBL" id="PSN93398.1"/>
    </source>
</evidence>
<dbReference type="SUPFAM" id="SSF52540">
    <property type="entry name" value="P-loop containing nucleoside triphosphate hydrolases"/>
    <property type="match status" value="1"/>
</dbReference>
<dbReference type="Pfam" id="PF21100">
    <property type="entry name" value="WHD_MCM"/>
    <property type="match status" value="1"/>
</dbReference>